<reference evidence="1 2" key="1">
    <citation type="submission" date="2017-06" db="EMBL/GenBank/DDBJ databases">
        <title>Genome sequencing of cyanobaciteial culture collection at National Institute for Environmental Studies (NIES).</title>
        <authorList>
            <person name="Hirose Y."/>
            <person name="Shimura Y."/>
            <person name="Fujisawa T."/>
            <person name="Nakamura Y."/>
            <person name="Kawachi M."/>
        </authorList>
    </citation>
    <scope>NUCLEOTIDE SEQUENCE [LARGE SCALE GENOMIC DNA]</scope>
    <source>
        <strain evidence="1 2">NIES-21</strain>
    </source>
</reference>
<keyword evidence="2" id="KW-1185">Reference proteome</keyword>
<name>A0A1Z4GE20_9CYAN</name>
<dbReference type="AlphaFoldDB" id="A0A1Z4GE20"/>
<gene>
    <name evidence="1" type="ORF">NIES21_15380</name>
</gene>
<accession>A0A1Z4GE20</accession>
<evidence type="ECO:0000313" key="1">
    <source>
        <dbReference type="EMBL" id="BAY15719.1"/>
    </source>
</evidence>
<sequence length="46" mass="5093">MDNLTTCESEIKDAVTSSLEQMPQPEVGATENSIYNFTKILDEVEA</sequence>
<organism evidence="1 2">
    <name type="scientific">Anabaenopsis circularis NIES-21</name>
    <dbReference type="NCBI Taxonomy" id="1085406"/>
    <lineage>
        <taxon>Bacteria</taxon>
        <taxon>Bacillati</taxon>
        <taxon>Cyanobacteriota</taxon>
        <taxon>Cyanophyceae</taxon>
        <taxon>Nostocales</taxon>
        <taxon>Nodulariaceae</taxon>
        <taxon>Anabaenopsis</taxon>
    </lineage>
</organism>
<proteinExistence type="predicted"/>
<dbReference type="Proteomes" id="UP000218287">
    <property type="component" value="Chromosome"/>
</dbReference>
<evidence type="ECO:0000313" key="2">
    <source>
        <dbReference type="Proteomes" id="UP000218287"/>
    </source>
</evidence>
<protein>
    <submittedName>
        <fullName evidence="1">Uncharacterized protein</fullName>
    </submittedName>
</protein>
<dbReference type="EMBL" id="AP018174">
    <property type="protein sequence ID" value="BAY15719.1"/>
    <property type="molecule type" value="Genomic_DNA"/>
</dbReference>